<sequence length="435" mass="50627">MKALFCFALLLPLFPFHAQGQEDPVYKLELRKEVNQMPWRDSVYRFPHFLPGKITFDNNFTPDQQVMLNYNAYFEHMYLVNQKGDTLQVKDYSLVKMVTIGDVNFINDPQQGYVEVVTRTPVALGVKHNFIFLGEDMGLNKPPLIRTSTDFRGARIDYTRVYKKGEAYYFIDLNNTAHKATLLSLNKLFPNYKEDIKTLVKTRDLDFRNKADLLTLLEFCNSKVASNPYDTTHLLLWKARQPATTLWWRDSLRRFPSFMEGRITYSSQRTVVSVDQLNYNLLTGEMESISQKGDTSTVKNQQEIRSLFLDDILYYHDAAKGYVEVLMQGPLSLGAQRRLKMINDELSAEARAGSAHAPYFVLKPGDRLYRKEITYYFIDKDARVYPASKDAVIRSFYPYRNKIEDYLKANDVDFKNENDLRALLSYCHQLPAKKN</sequence>
<evidence type="ECO:0000256" key="1">
    <source>
        <dbReference type="SAM" id="SignalP"/>
    </source>
</evidence>
<dbReference type="EMBL" id="FQWQ01000004">
    <property type="protein sequence ID" value="SHH80972.1"/>
    <property type="molecule type" value="Genomic_DNA"/>
</dbReference>
<evidence type="ECO:0000313" key="3">
    <source>
        <dbReference type="Proteomes" id="UP000184212"/>
    </source>
</evidence>
<dbReference type="STRING" id="947013.SAMN04488109_5563"/>
<keyword evidence="1" id="KW-0732">Signal</keyword>
<proteinExistence type="predicted"/>
<dbReference type="AlphaFoldDB" id="A0A1M5W0D0"/>
<evidence type="ECO:0000313" key="2">
    <source>
        <dbReference type="EMBL" id="SHH80972.1"/>
    </source>
</evidence>
<reference evidence="2 3" key="1">
    <citation type="submission" date="2016-11" db="EMBL/GenBank/DDBJ databases">
        <authorList>
            <person name="Jaros S."/>
            <person name="Januszkiewicz K."/>
            <person name="Wedrychowicz H."/>
        </authorList>
    </citation>
    <scope>NUCLEOTIDE SEQUENCE [LARGE SCALE GENOMIC DNA]</scope>
    <source>
        <strain evidence="2 3">DSM 24574</strain>
    </source>
</reference>
<gene>
    <name evidence="2" type="ORF">SAMN04488109_5563</name>
</gene>
<accession>A0A1M5W0D0</accession>
<dbReference type="Proteomes" id="UP000184212">
    <property type="component" value="Unassembled WGS sequence"/>
</dbReference>
<protein>
    <recommendedName>
        <fullName evidence="4">YARHG domain-containing protein</fullName>
    </recommendedName>
</protein>
<feature type="chain" id="PRO_5013268647" description="YARHG domain-containing protein" evidence="1">
    <location>
        <begin position="19"/>
        <end position="435"/>
    </location>
</feature>
<evidence type="ECO:0008006" key="4">
    <source>
        <dbReference type="Google" id="ProtNLM"/>
    </source>
</evidence>
<feature type="signal peptide" evidence="1">
    <location>
        <begin position="1"/>
        <end position="18"/>
    </location>
</feature>
<keyword evidence="3" id="KW-1185">Reference proteome</keyword>
<organism evidence="2 3">
    <name type="scientific">Chryseolinea serpens</name>
    <dbReference type="NCBI Taxonomy" id="947013"/>
    <lineage>
        <taxon>Bacteria</taxon>
        <taxon>Pseudomonadati</taxon>
        <taxon>Bacteroidota</taxon>
        <taxon>Cytophagia</taxon>
        <taxon>Cytophagales</taxon>
        <taxon>Fulvivirgaceae</taxon>
        <taxon>Chryseolinea</taxon>
    </lineage>
</organism>
<dbReference type="RefSeq" id="WP_073141116.1">
    <property type="nucleotide sequence ID" value="NZ_FQWQ01000004.1"/>
</dbReference>
<dbReference type="OrthoDB" id="1100665at2"/>
<name>A0A1M5W0D0_9BACT</name>